<comment type="caution">
    <text evidence="2">The sequence shown here is derived from an EMBL/GenBank/DDBJ whole genome shotgun (WGS) entry which is preliminary data.</text>
</comment>
<evidence type="ECO:0000256" key="1">
    <source>
        <dbReference type="SAM" id="MobiDB-lite"/>
    </source>
</evidence>
<evidence type="ECO:0000313" key="2">
    <source>
        <dbReference type="EMBL" id="MCY1137242.1"/>
    </source>
</evidence>
<reference evidence="2" key="1">
    <citation type="submission" date="2022-11" db="EMBL/GenBank/DDBJ databases">
        <authorList>
            <person name="Somphong A."/>
            <person name="Phongsopitanun W."/>
        </authorList>
    </citation>
    <scope>NUCLEOTIDE SEQUENCE</scope>
    <source>
        <strain evidence="2">Pm04-4</strain>
    </source>
</reference>
<sequence>MTDQNLDRGADEEAGDAPVEAGATDVDEQSRTDTDRLETHDEADSASDTDV</sequence>
<feature type="compositionally biased region" description="Basic and acidic residues" evidence="1">
    <location>
        <begin position="1"/>
        <end position="11"/>
    </location>
</feature>
<dbReference type="Proteomes" id="UP001151002">
    <property type="component" value="Unassembled WGS sequence"/>
</dbReference>
<protein>
    <submittedName>
        <fullName evidence="2">Uncharacterized protein</fullName>
    </submittedName>
</protein>
<dbReference type="EMBL" id="JAPNTZ010000001">
    <property type="protein sequence ID" value="MCY1137242.1"/>
    <property type="molecule type" value="Genomic_DNA"/>
</dbReference>
<accession>A0ABT4ASM0</accession>
<keyword evidence="3" id="KW-1185">Reference proteome</keyword>
<organism evidence="2 3">
    <name type="scientific">Paractinoplanes pyxinae</name>
    <dbReference type="NCBI Taxonomy" id="2997416"/>
    <lineage>
        <taxon>Bacteria</taxon>
        <taxon>Bacillati</taxon>
        <taxon>Actinomycetota</taxon>
        <taxon>Actinomycetes</taxon>
        <taxon>Micromonosporales</taxon>
        <taxon>Micromonosporaceae</taxon>
        <taxon>Paractinoplanes</taxon>
    </lineage>
</organism>
<proteinExistence type="predicted"/>
<gene>
    <name evidence="2" type="ORF">OWR29_04465</name>
</gene>
<dbReference type="RefSeq" id="WP_267561102.1">
    <property type="nucleotide sequence ID" value="NZ_JAPNTZ010000001.1"/>
</dbReference>
<feature type="region of interest" description="Disordered" evidence="1">
    <location>
        <begin position="1"/>
        <end position="51"/>
    </location>
</feature>
<evidence type="ECO:0000313" key="3">
    <source>
        <dbReference type="Proteomes" id="UP001151002"/>
    </source>
</evidence>
<feature type="compositionally biased region" description="Basic and acidic residues" evidence="1">
    <location>
        <begin position="28"/>
        <end position="43"/>
    </location>
</feature>
<name>A0ABT4ASM0_9ACTN</name>